<dbReference type="PROSITE" id="PS50943">
    <property type="entry name" value="HTH_CROC1"/>
    <property type="match status" value="1"/>
</dbReference>
<protein>
    <submittedName>
        <fullName evidence="2">Helix-turn-helix domain-containing protein</fullName>
    </submittedName>
</protein>
<accession>A0ABW1C877</accession>
<evidence type="ECO:0000313" key="3">
    <source>
        <dbReference type="Proteomes" id="UP001596096"/>
    </source>
</evidence>
<dbReference type="EMBL" id="JBHSNW010000033">
    <property type="protein sequence ID" value="MFC5821437.1"/>
    <property type="molecule type" value="Genomic_DNA"/>
</dbReference>
<keyword evidence="3" id="KW-1185">Reference proteome</keyword>
<evidence type="ECO:0000313" key="2">
    <source>
        <dbReference type="EMBL" id="MFC5821437.1"/>
    </source>
</evidence>
<proteinExistence type="predicted"/>
<gene>
    <name evidence="2" type="ORF">ACFPUY_40670</name>
</gene>
<feature type="domain" description="HTH cro/C1-type" evidence="1">
    <location>
        <begin position="12"/>
        <end position="65"/>
    </location>
</feature>
<comment type="caution">
    <text evidence="2">The sequence shown here is derived from an EMBL/GenBank/DDBJ whole genome shotgun (WGS) entry which is preliminary data.</text>
</comment>
<dbReference type="Pfam" id="PF13560">
    <property type="entry name" value="HTH_31"/>
    <property type="match status" value="1"/>
</dbReference>
<dbReference type="RefSeq" id="WP_219551871.1">
    <property type="nucleotide sequence ID" value="NZ_JAHKRN010000082.1"/>
</dbReference>
<name>A0ABW1C877_9ACTN</name>
<dbReference type="SMART" id="SM00530">
    <property type="entry name" value="HTH_XRE"/>
    <property type="match status" value="1"/>
</dbReference>
<evidence type="ECO:0000259" key="1">
    <source>
        <dbReference type="PROSITE" id="PS50943"/>
    </source>
</evidence>
<dbReference type="InterPro" id="IPR001387">
    <property type="entry name" value="Cro/C1-type_HTH"/>
</dbReference>
<dbReference type="Proteomes" id="UP001596096">
    <property type="component" value="Unassembled WGS sequence"/>
</dbReference>
<reference evidence="3" key="1">
    <citation type="journal article" date="2019" name="Int. J. Syst. Evol. Microbiol.">
        <title>The Global Catalogue of Microorganisms (GCM) 10K type strain sequencing project: providing services to taxonomists for standard genome sequencing and annotation.</title>
        <authorList>
            <consortium name="The Broad Institute Genomics Platform"/>
            <consortium name="The Broad Institute Genome Sequencing Center for Infectious Disease"/>
            <person name="Wu L."/>
            <person name="Ma J."/>
        </authorList>
    </citation>
    <scope>NUCLEOTIDE SEQUENCE [LARGE SCALE GENOMIC DNA]</scope>
    <source>
        <strain evidence="3">CGMCC 4.7106</strain>
    </source>
</reference>
<organism evidence="2 3">
    <name type="scientific">Nonomuraea harbinensis</name>
    <dbReference type="NCBI Taxonomy" id="1286938"/>
    <lineage>
        <taxon>Bacteria</taxon>
        <taxon>Bacillati</taxon>
        <taxon>Actinomycetota</taxon>
        <taxon>Actinomycetes</taxon>
        <taxon>Streptosporangiales</taxon>
        <taxon>Streptosporangiaceae</taxon>
        <taxon>Nonomuraea</taxon>
    </lineage>
</organism>
<sequence>MIVDQGGFAVLLRRHRIRLQLTQEKLAERAGVSSRSIGEMERGRSPRTRTVELLAVGLELAGDERDEFLGAGRALF</sequence>
<dbReference type="CDD" id="cd00093">
    <property type="entry name" value="HTH_XRE"/>
    <property type="match status" value="1"/>
</dbReference>